<evidence type="ECO:0000313" key="2">
    <source>
        <dbReference type="EMBL" id="KAG2582320.1"/>
    </source>
</evidence>
<feature type="region of interest" description="Disordered" evidence="1">
    <location>
        <begin position="1"/>
        <end position="29"/>
    </location>
</feature>
<reference evidence="2" key="1">
    <citation type="submission" date="2020-05" db="EMBL/GenBank/DDBJ databases">
        <title>WGS assembly of Panicum virgatum.</title>
        <authorList>
            <person name="Lovell J.T."/>
            <person name="Jenkins J."/>
            <person name="Shu S."/>
            <person name="Juenger T.E."/>
            <person name="Schmutz J."/>
        </authorList>
    </citation>
    <scope>NUCLEOTIDE SEQUENCE</scope>
    <source>
        <strain evidence="2">AP13</strain>
    </source>
</reference>
<proteinExistence type="predicted"/>
<name>A0A8T0RB01_PANVG</name>
<gene>
    <name evidence="2" type="ORF">PVAP13_6KG100735</name>
</gene>
<dbReference type="AlphaFoldDB" id="A0A8T0RB01"/>
<accession>A0A8T0RB01</accession>
<evidence type="ECO:0000313" key="3">
    <source>
        <dbReference type="Proteomes" id="UP000823388"/>
    </source>
</evidence>
<feature type="compositionally biased region" description="Basic residues" evidence="1">
    <location>
        <begin position="92"/>
        <end position="105"/>
    </location>
</feature>
<feature type="region of interest" description="Disordered" evidence="1">
    <location>
        <begin position="70"/>
        <end position="109"/>
    </location>
</feature>
<dbReference type="Proteomes" id="UP000823388">
    <property type="component" value="Chromosome 6K"/>
</dbReference>
<sequence length="129" mass="13389">MRSALDEIKRRKRPSAHRGCATTQPPKAADVAISATENATGIQPTSAVANENIVATTGLLPALPLEVGDGGGSPGIPTAAAMSDPVGNPPRSKVKGRKKEKRLKKGMNEEAKKKNKCGICKSSGCRKAC</sequence>
<keyword evidence="3" id="KW-1185">Reference proteome</keyword>
<evidence type="ECO:0000256" key="1">
    <source>
        <dbReference type="SAM" id="MobiDB-lite"/>
    </source>
</evidence>
<organism evidence="2 3">
    <name type="scientific">Panicum virgatum</name>
    <name type="common">Blackwell switchgrass</name>
    <dbReference type="NCBI Taxonomy" id="38727"/>
    <lineage>
        <taxon>Eukaryota</taxon>
        <taxon>Viridiplantae</taxon>
        <taxon>Streptophyta</taxon>
        <taxon>Embryophyta</taxon>
        <taxon>Tracheophyta</taxon>
        <taxon>Spermatophyta</taxon>
        <taxon>Magnoliopsida</taxon>
        <taxon>Liliopsida</taxon>
        <taxon>Poales</taxon>
        <taxon>Poaceae</taxon>
        <taxon>PACMAD clade</taxon>
        <taxon>Panicoideae</taxon>
        <taxon>Panicodae</taxon>
        <taxon>Paniceae</taxon>
        <taxon>Panicinae</taxon>
        <taxon>Panicum</taxon>
        <taxon>Panicum sect. Hiantes</taxon>
    </lineage>
</organism>
<protein>
    <submittedName>
        <fullName evidence="2">Uncharacterized protein</fullName>
    </submittedName>
</protein>
<comment type="caution">
    <text evidence="2">The sequence shown here is derived from an EMBL/GenBank/DDBJ whole genome shotgun (WGS) entry which is preliminary data.</text>
</comment>
<dbReference type="EMBL" id="CM029047">
    <property type="protein sequence ID" value="KAG2582320.1"/>
    <property type="molecule type" value="Genomic_DNA"/>
</dbReference>